<feature type="compositionally biased region" description="Basic and acidic residues" evidence="3">
    <location>
        <begin position="145"/>
        <end position="157"/>
    </location>
</feature>
<dbReference type="SMART" id="SM00862">
    <property type="entry name" value="Trans_reg_C"/>
    <property type="match status" value="1"/>
</dbReference>
<dbReference type="AlphaFoldDB" id="A0A428MR03"/>
<reference evidence="6 7" key="1">
    <citation type="submission" date="2018-12" db="EMBL/GenBank/DDBJ databases">
        <title>Sequencing of bacterial isolates from soil warming experiment in Harvard Forest, Massachusetts, USA.</title>
        <authorList>
            <person name="Deangelis K."/>
        </authorList>
    </citation>
    <scope>NUCLEOTIDE SEQUENCE [LARGE SCALE GENOMIC DNA]</scope>
    <source>
        <strain evidence="6 7">EB153</strain>
    </source>
</reference>
<keyword evidence="1 2" id="KW-0238">DNA-binding</keyword>
<dbReference type="EMBL" id="RSDW01000001">
    <property type="protein sequence ID" value="RSL19332.1"/>
    <property type="molecule type" value="Genomic_DNA"/>
</dbReference>
<keyword evidence="4" id="KW-1133">Transmembrane helix</keyword>
<dbReference type="Proteomes" id="UP000269669">
    <property type="component" value="Unassembled WGS sequence"/>
</dbReference>
<evidence type="ECO:0000256" key="4">
    <source>
        <dbReference type="SAM" id="Phobius"/>
    </source>
</evidence>
<feature type="region of interest" description="Disordered" evidence="3">
    <location>
        <begin position="145"/>
        <end position="171"/>
    </location>
</feature>
<evidence type="ECO:0000259" key="5">
    <source>
        <dbReference type="PROSITE" id="PS51755"/>
    </source>
</evidence>
<evidence type="ECO:0000313" key="6">
    <source>
        <dbReference type="EMBL" id="RSL19332.1"/>
    </source>
</evidence>
<name>A0A428MR03_9BACT</name>
<proteinExistence type="predicted"/>
<feature type="compositionally biased region" description="Polar residues" evidence="3">
    <location>
        <begin position="181"/>
        <end position="191"/>
    </location>
</feature>
<feature type="transmembrane region" description="Helical" evidence="4">
    <location>
        <begin position="205"/>
        <end position="226"/>
    </location>
</feature>
<dbReference type="SUPFAM" id="SSF46894">
    <property type="entry name" value="C-terminal effector domain of the bipartite response regulators"/>
    <property type="match status" value="1"/>
</dbReference>
<feature type="domain" description="OmpR/PhoB-type" evidence="5">
    <location>
        <begin position="2"/>
        <end position="100"/>
    </location>
</feature>
<dbReference type="InterPro" id="IPR016032">
    <property type="entry name" value="Sig_transdc_resp-reg_C-effctor"/>
</dbReference>
<dbReference type="InterPro" id="IPR001867">
    <property type="entry name" value="OmpR/PhoB-type_DNA-bd"/>
</dbReference>
<evidence type="ECO:0000256" key="1">
    <source>
        <dbReference type="ARBA" id="ARBA00023125"/>
    </source>
</evidence>
<feature type="DNA-binding region" description="OmpR/PhoB-type" evidence="2">
    <location>
        <begin position="2"/>
        <end position="100"/>
    </location>
</feature>
<dbReference type="InterPro" id="IPR036388">
    <property type="entry name" value="WH-like_DNA-bd_sf"/>
</dbReference>
<dbReference type="Gene3D" id="1.10.10.10">
    <property type="entry name" value="Winged helix-like DNA-binding domain superfamily/Winged helix DNA-binding domain"/>
    <property type="match status" value="1"/>
</dbReference>
<dbReference type="GO" id="GO:0006355">
    <property type="term" value="P:regulation of DNA-templated transcription"/>
    <property type="evidence" value="ECO:0007669"/>
    <property type="project" value="InterPro"/>
</dbReference>
<accession>A0A428MR03</accession>
<dbReference type="Pfam" id="PF00486">
    <property type="entry name" value="Trans_reg_C"/>
    <property type="match status" value="1"/>
</dbReference>
<evidence type="ECO:0000256" key="2">
    <source>
        <dbReference type="PROSITE-ProRule" id="PRU01091"/>
    </source>
</evidence>
<protein>
    <submittedName>
        <fullName evidence="6">DNA-binding winged helix-turn-helix (WHTH) protein</fullName>
    </submittedName>
</protein>
<dbReference type="GO" id="GO:0003677">
    <property type="term" value="F:DNA binding"/>
    <property type="evidence" value="ECO:0007669"/>
    <property type="project" value="UniProtKB-UniRule"/>
</dbReference>
<dbReference type="GO" id="GO:0000160">
    <property type="term" value="P:phosphorelay signal transduction system"/>
    <property type="evidence" value="ECO:0007669"/>
    <property type="project" value="InterPro"/>
</dbReference>
<keyword evidence="7" id="KW-1185">Reference proteome</keyword>
<gene>
    <name evidence="6" type="ORF">EDE15_4995</name>
</gene>
<dbReference type="CDD" id="cd00383">
    <property type="entry name" value="trans_reg_C"/>
    <property type="match status" value="1"/>
</dbReference>
<dbReference type="PROSITE" id="PS51755">
    <property type="entry name" value="OMPR_PHOB"/>
    <property type="match status" value="1"/>
</dbReference>
<comment type="caution">
    <text evidence="6">The sequence shown here is derived from an EMBL/GenBank/DDBJ whole genome shotgun (WGS) entry which is preliminary data.</text>
</comment>
<keyword evidence="4" id="KW-0812">Transmembrane</keyword>
<evidence type="ECO:0000256" key="3">
    <source>
        <dbReference type="SAM" id="MobiDB-lite"/>
    </source>
</evidence>
<feature type="region of interest" description="Disordered" evidence="3">
    <location>
        <begin position="180"/>
        <end position="199"/>
    </location>
</feature>
<evidence type="ECO:0000313" key="7">
    <source>
        <dbReference type="Proteomes" id="UP000269669"/>
    </source>
</evidence>
<organism evidence="6 7">
    <name type="scientific">Edaphobacter aggregans</name>
    <dbReference type="NCBI Taxonomy" id="570835"/>
    <lineage>
        <taxon>Bacteria</taxon>
        <taxon>Pseudomonadati</taxon>
        <taxon>Acidobacteriota</taxon>
        <taxon>Terriglobia</taxon>
        <taxon>Terriglobales</taxon>
        <taxon>Acidobacteriaceae</taxon>
        <taxon>Edaphobacter</taxon>
    </lineage>
</organism>
<keyword evidence="4" id="KW-0472">Membrane</keyword>
<sequence>MQGDFRINDWLVQPQINSVEREGKTWHLEPKVMQVLVHLALHPNEVLSKDRLLQAVWHDTFVGDDVLVRCISEIRYVFGDDPKSSRIIQTIPKGGYRLIAAVTTDSSPEAEPQPVSAIQSSASEVHHQTGHELVLRYDYDLSHPKESHGPIADEPHFRSPNGLPHSDETNSAHPLIETAEPNHTQATNAEHNTGRGRGSSRHRSWFISASVSLVIVFAALGGAYAWNSMHRSAVDFFWGPVLNSNDPVLFCIADQGQYAALTLRDAADPARQVILKDNLTAVVIDDLNAVVQITGILKSNDKKYSLKGEGSTNLTDLRAGPTIFVGAFDNAWTLRLTKSLRYHFDNNPEMTRFRIVDSNSPAHTPWVVDRLEQMATNNYRDYAIIARFIDSNTGKPAIIVAGVGRGGTIAAGELITDPTYLAQLAGAARASGNKKNMEIVLSTPIIDGEPGSPKVEATYFW</sequence>